<gene>
    <name evidence="2" type="ordered locus">RPE_1416</name>
</gene>
<dbReference type="eggNOG" id="ENOG5031PVX">
    <property type="taxonomic scope" value="Bacteria"/>
</dbReference>
<proteinExistence type="predicted"/>
<feature type="region of interest" description="Disordered" evidence="1">
    <location>
        <begin position="194"/>
        <end position="245"/>
    </location>
</feature>
<feature type="compositionally biased region" description="Polar residues" evidence="1">
    <location>
        <begin position="152"/>
        <end position="174"/>
    </location>
</feature>
<dbReference type="STRING" id="316055.RPE_1416"/>
<dbReference type="KEGG" id="rpe:RPE_1416"/>
<accession>Q07RR6</accession>
<sequence>MLVVRACDRLEQRSARKPSAQQSSPRLWLRPLWLLAMTAGIGLVMASGVARAEDPEADDDSTFEEKIIKGIMTGLGGTNMDNRGITYRERSPLVVPPKLDLPPPETAAAAPAPNWPTDPEELERKRMKQLAKTKPADGSRQLMPSELAAAKTTPTNSTEPLTPGNSANNPMLSPSQLGFNGSLWNVFGGNKAETATFTAEPQRETLTQPPTGYQTPSPNYAYGTGPKESLNNKRTDIMTGKETSN</sequence>
<feature type="compositionally biased region" description="Polar residues" evidence="1">
    <location>
        <begin position="194"/>
        <end position="218"/>
    </location>
</feature>
<name>Q07RR6_RHOP5</name>
<organism evidence="2">
    <name type="scientific">Rhodopseudomonas palustris (strain BisA53)</name>
    <dbReference type="NCBI Taxonomy" id="316055"/>
    <lineage>
        <taxon>Bacteria</taxon>
        <taxon>Pseudomonadati</taxon>
        <taxon>Pseudomonadota</taxon>
        <taxon>Alphaproteobacteria</taxon>
        <taxon>Hyphomicrobiales</taxon>
        <taxon>Nitrobacteraceae</taxon>
        <taxon>Rhodopseudomonas</taxon>
    </lineage>
</organism>
<protein>
    <submittedName>
        <fullName evidence="2">Uncharacterized protein</fullName>
    </submittedName>
</protein>
<dbReference type="AlphaFoldDB" id="Q07RR6"/>
<evidence type="ECO:0000313" key="2">
    <source>
        <dbReference type="EMBL" id="ABJ05368.1"/>
    </source>
</evidence>
<evidence type="ECO:0000256" key="1">
    <source>
        <dbReference type="SAM" id="MobiDB-lite"/>
    </source>
</evidence>
<dbReference type="HOGENOM" id="CLU_1140694_0_0_5"/>
<feature type="region of interest" description="Disordered" evidence="1">
    <location>
        <begin position="95"/>
        <end position="174"/>
    </location>
</feature>
<reference evidence="2" key="1">
    <citation type="submission" date="2006-09" db="EMBL/GenBank/DDBJ databases">
        <title>Complete sequence of Rhodopseudomonas palustris BisA53.</title>
        <authorList>
            <consortium name="US DOE Joint Genome Institute"/>
            <person name="Copeland A."/>
            <person name="Lucas S."/>
            <person name="Lapidus A."/>
            <person name="Barry K."/>
            <person name="Detter J.C."/>
            <person name="Glavina del Rio T."/>
            <person name="Hammon N."/>
            <person name="Israni S."/>
            <person name="Dalin E."/>
            <person name="Tice H."/>
            <person name="Pitluck S."/>
            <person name="Chain P."/>
            <person name="Malfatti S."/>
            <person name="Shin M."/>
            <person name="Vergez L."/>
            <person name="Schmutz J."/>
            <person name="Larimer F."/>
            <person name="Land M."/>
            <person name="Hauser L."/>
            <person name="Pelletier D.A."/>
            <person name="Kyrpides N."/>
            <person name="Kim E."/>
            <person name="Harwood C.S."/>
            <person name="Oda Y."/>
            <person name="Richardson P."/>
        </authorList>
    </citation>
    <scope>NUCLEOTIDE SEQUENCE [LARGE SCALE GENOMIC DNA]</scope>
    <source>
        <strain evidence="2">BisA53</strain>
    </source>
</reference>
<dbReference type="EMBL" id="CP000463">
    <property type="protein sequence ID" value="ABJ05368.1"/>
    <property type="molecule type" value="Genomic_DNA"/>
</dbReference>